<evidence type="ECO:0000259" key="2">
    <source>
        <dbReference type="Pfam" id="PF25023"/>
    </source>
</evidence>
<dbReference type="InterPro" id="IPR006530">
    <property type="entry name" value="YD"/>
</dbReference>
<sequence>MTTAVVAGSATGVLAAPYSAPTAEVANSWSLAPVLVGEATAPGSGTQSLRFSARTKGATGWDLLDGVSVSGTRGYLPLPAGRLGIGQAFEYQVAHCDTTGCTSSAVQTGQVSAALAAGERPGGTRLPFTVGDRLGAQVDAGSGNLLVTSALFSLPRRSGAPLEVGLAYNSRTRNVGAQFPGSVGDAASGWRLSTGADVRLRFPGDGSVVYHGPNGLTGTFTPESSGFAAPAGFKSTLAAASGGGWTLTDHGSGEVRQFTTEGQLTKLTDRNGNASTFGYDADGSLNQIRADQGSAGASTLTVATEGEGRGRITTITQTAGGASRSVNLSYDPATGYLSSLTDQEGRTTEFTHGANGNLNRITAPGDAQTSFTYDDHGRVQTVTQPTGQAGVQAVTRFSYPDGQTLVADPNSDQDQPVGTAAHTTYQLTDDGWLLVERATDPAGHERSVTYTPQFDVATATDPAGTSSFGYDPAVNGGESLTSTRSTTGAGTAFAYANTAAATRYQPTSGTDAQGRTSTYTYNGAGNRLSAIDAGSAQAAVTYNADGTVATSTSPSGAVTSYGYDSVGQLTSITPPAGTTLGQRTYSYDNYGRVATSTTGRGVTETYTYDDLDRVLEVDYSDTTPTVAYAYDDAGTIDTRSDASGTTDYGYDPLGRLTSRSHTANASGPVSYSYDKAGNLATATNAAGTTRYSYDSRNLVIRAVTPSGRAIEFTHDPSGRRTDTVFHPTAGFSYDGYSTPTSFAAHTHTDYDAAGRITQTWTAQAGNDTDRVTDLSYTYASPGPAACPNAPATGTDTGLRWTQTDHRTGKVTSYCYDRANRLISATTSGADSWTYTYDGNGNRTQTTKNGAVVQSLDVNPGDQITGNGYSFDASGNTTAAPSVGSSVGYNGAEQMTTRTAASDGYSSGGSATYTYAGTDQTELIAQSGGFDYTYGRTNTAGLPILESYTSSGVTYSYTYDPQGTPLALEGANSHYLALDGLGSPVALVNHSGTQTAAYAYTPYGQSTATPLGGSGVTNVQIYGYAGGLTDRRSSLVHFGQRWYDPASGRWTQEDSLETLADPSRANRYEYADGNPTNYVDPTGQISLGCALAIAAFAAENLIPLGKLYRLAQIQGGIRKFLRALGNNEIDATDFAEAGFDLIKTLTGIQNLQANC</sequence>
<keyword evidence="1" id="KW-0677">Repeat</keyword>
<dbReference type="Pfam" id="PF05593">
    <property type="entry name" value="RHS_repeat"/>
    <property type="match status" value="2"/>
</dbReference>
<dbReference type="PANTHER" id="PTHR32305:SF15">
    <property type="entry name" value="PROTEIN RHSA-RELATED"/>
    <property type="match status" value="1"/>
</dbReference>
<dbReference type="NCBIfam" id="TIGR03696">
    <property type="entry name" value="Rhs_assc_core"/>
    <property type="match status" value="1"/>
</dbReference>
<name>A0A521EN71_9ACTN</name>
<dbReference type="InterPro" id="IPR022385">
    <property type="entry name" value="Rhs_assc_core"/>
</dbReference>
<gene>
    <name evidence="3" type="ORF">SAMN06273567_105224</name>
</gene>
<dbReference type="InterPro" id="IPR050708">
    <property type="entry name" value="T6SS_VgrG/RHS"/>
</dbReference>
<dbReference type="NCBIfam" id="TIGR01643">
    <property type="entry name" value="YD_repeat_2x"/>
    <property type="match status" value="6"/>
</dbReference>
<dbReference type="Pfam" id="PF25023">
    <property type="entry name" value="TEN_YD-shell"/>
    <property type="match status" value="2"/>
</dbReference>
<keyword evidence="4" id="KW-1185">Reference proteome</keyword>
<feature type="domain" description="Teneurin-like YD-shell" evidence="2">
    <location>
        <begin position="809"/>
        <end position="1074"/>
    </location>
</feature>
<dbReference type="Gene3D" id="2.180.10.10">
    <property type="entry name" value="RHS repeat-associated core"/>
    <property type="match status" value="3"/>
</dbReference>
<dbReference type="EMBL" id="FXTJ01000005">
    <property type="protein sequence ID" value="SMO84560.1"/>
    <property type="molecule type" value="Genomic_DNA"/>
</dbReference>
<reference evidence="3 4" key="1">
    <citation type="submission" date="2017-05" db="EMBL/GenBank/DDBJ databases">
        <authorList>
            <person name="Varghese N."/>
            <person name="Submissions S."/>
        </authorList>
    </citation>
    <scope>NUCLEOTIDE SEQUENCE [LARGE SCALE GENOMIC DNA]</scope>
    <source>
        <strain evidence="3 4">DSM 46834</strain>
    </source>
</reference>
<evidence type="ECO:0000256" key="1">
    <source>
        <dbReference type="ARBA" id="ARBA00022737"/>
    </source>
</evidence>
<proteinExistence type="predicted"/>
<dbReference type="Proteomes" id="UP000317484">
    <property type="component" value="Unassembled WGS sequence"/>
</dbReference>
<evidence type="ECO:0000313" key="3">
    <source>
        <dbReference type="EMBL" id="SMO84560.1"/>
    </source>
</evidence>
<protein>
    <submittedName>
        <fullName evidence="3">RHS repeat-associated core domain-containing protein</fullName>
    </submittedName>
</protein>
<dbReference type="RefSeq" id="WP_142459202.1">
    <property type="nucleotide sequence ID" value="NZ_FXTJ01000005.1"/>
</dbReference>
<dbReference type="PANTHER" id="PTHR32305">
    <property type="match status" value="1"/>
</dbReference>
<accession>A0A521EN71</accession>
<feature type="domain" description="Teneurin-like YD-shell" evidence="2">
    <location>
        <begin position="556"/>
        <end position="686"/>
    </location>
</feature>
<dbReference type="InterPro" id="IPR056823">
    <property type="entry name" value="TEN-like_YD-shell"/>
</dbReference>
<dbReference type="InterPro" id="IPR031325">
    <property type="entry name" value="RHS_repeat"/>
</dbReference>
<dbReference type="AlphaFoldDB" id="A0A521EN71"/>
<evidence type="ECO:0000313" key="4">
    <source>
        <dbReference type="Proteomes" id="UP000317484"/>
    </source>
</evidence>
<organism evidence="3 4">
    <name type="scientific">Geodermatophilus aquaeductus</name>
    <dbReference type="NCBI Taxonomy" id="1564161"/>
    <lineage>
        <taxon>Bacteria</taxon>
        <taxon>Bacillati</taxon>
        <taxon>Actinomycetota</taxon>
        <taxon>Actinomycetes</taxon>
        <taxon>Geodermatophilales</taxon>
        <taxon>Geodermatophilaceae</taxon>
        <taxon>Geodermatophilus</taxon>
    </lineage>
</organism>